<evidence type="ECO:0000256" key="4">
    <source>
        <dbReference type="ARBA" id="ARBA00022692"/>
    </source>
</evidence>
<dbReference type="GO" id="GO:0005886">
    <property type="term" value="C:plasma membrane"/>
    <property type="evidence" value="ECO:0007669"/>
    <property type="project" value="UniProtKB-SubCell"/>
</dbReference>
<proteinExistence type="predicted"/>
<evidence type="ECO:0000256" key="3">
    <source>
        <dbReference type="ARBA" id="ARBA00022475"/>
    </source>
</evidence>
<sequence length="301" mass="34325">MVANSSNRKGHPSYKALYGFAWTLPAIVCVLFFIFYPITECIRLSLTDQSLLVMDTEYVGLETYQDMLTSEEFQVAFKNSVIWLIFGTLGILVFGFLIGFFLHLNFIGARLLTALVLLPWVIPDFVAATAWKWLTVGEFGIVSFYLEKMGFHEPSLLASSTYVLPTLILLVIWRITPLMSILVRASLESVPPEYYEAAEVDGATAWQRFIYITIPTIRYPLVIGTLLTSLFVLREFAVVWVTTQGGPVNFSEILPTFIYRQGFMYFDTGPAAASSMIYFLFILTFALLYLFSFRRVWKELL</sequence>
<keyword evidence="4 7" id="KW-0812">Transmembrane</keyword>
<dbReference type="EMBL" id="UINC01008317">
    <property type="protein sequence ID" value="SVA37463.1"/>
    <property type="molecule type" value="Genomic_DNA"/>
</dbReference>
<feature type="transmembrane region" description="Helical" evidence="7">
    <location>
        <begin position="81"/>
        <end position="104"/>
    </location>
</feature>
<dbReference type="Gene3D" id="1.10.3720.10">
    <property type="entry name" value="MetI-like"/>
    <property type="match status" value="1"/>
</dbReference>
<dbReference type="AlphaFoldDB" id="A0A381VDJ5"/>
<evidence type="ECO:0000313" key="9">
    <source>
        <dbReference type="EMBL" id="SVA37463.1"/>
    </source>
</evidence>
<keyword evidence="3" id="KW-1003">Cell membrane</keyword>
<feature type="transmembrane region" description="Helical" evidence="7">
    <location>
        <begin position="111"/>
        <end position="134"/>
    </location>
</feature>
<dbReference type="PANTHER" id="PTHR43005:SF1">
    <property type="entry name" value="SPERMIDINE_PUTRESCINE TRANSPORT SYSTEM PERMEASE PROTEIN"/>
    <property type="match status" value="1"/>
</dbReference>
<keyword evidence="5 7" id="KW-1133">Transmembrane helix</keyword>
<evidence type="ECO:0000259" key="8">
    <source>
        <dbReference type="PROSITE" id="PS50928"/>
    </source>
</evidence>
<reference evidence="9" key="1">
    <citation type="submission" date="2018-05" db="EMBL/GenBank/DDBJ databases">
        <authorList>
            <person name="Lanie J.A."/>
            <person name="Ng W.-L."/>
            <person name="Kazmierczak K.M."/>
            <person name="Andrzejewski T.M."/>
            <person name="Davidsen T.M."/>
            <person name="Wayne K.J."/>
            <person name="Tettelin H."/>
            <person name="Glass J.I."/>
            <person name="Rusch D."/>
            <person name="Podicherti R."/>
            <person name="Tsui H.-C.T."/>
            <person name="Winkler M.E."/>
        </authorList>
    </citation>
    <scope>NUCLEOTIDE SEQUENCE</scope>
</reference>
<evidence type="ECO:0000256" key="1">
    <source>
        <dbReference type="ARBA" id="ARBA00004651"/>
    </source>
</evidence>
<protein>
    <recommendedName>
        <fullName evidence="8">ABC transmembrane type-1 domain-containing protein</fullName>
    </recommendedName>
</protein>
<dbReference type="CDD" id="cd06261">
    <property type="entry name" value="TM_PBP2"/>
    <property type="match status" value="1"/>
</dbReference>
<dbReference type="InterPro" id="IPR000515">
    <property type="entry name" value="MetI-like"/>
</dbReference>
<gene>
    <name evidence="9" type="ORF">METZ01_LOCUS90317</name>
</gene>
<dbReference type="GO" id="GO:0055085">
    <property type="term" value="P:transmembrane transport"/>
    <property type="evidence" value="ECO:0007669"/>
    <property type="project" value="InterPro"/>
</dbReference>
<accession>A0A381VDJ5</accession>
<feature type="transmembrane region" description="Helical" evidence="7">
    <location>
        <begin position="217"/>
        <end position="241"/>
    </location>
</feature>
<evidence type="ECO:0000256" key="6">
    <source>
        <dbReference type="ARBA" id="ARBA00023136"/>
    </source>
</evidence>
<evidence type="ECO:0000256" key="2">
    <source>
        <dbReference type="ARBA" id="ARBA00022448"/>
    </source>
</evidence>
<name>A0A381VDJ5_9ZZZZ</name>
<feature type="transmembrane region" description="Helical" evidence="7">
    <location>
        <begin position="16"/>
        <end position="38"/>
    </location>
</feature>
<dbReference type="InterPro" id="IPR035906">
    <property type="entry name" value="MetI-like_sf"/>
</dbReference>
<dbReference type="SUPFAM" id="SSF161098">
    <property type="entry name" value="MetI-like"/>
    <property type="match status" value="1"/>
</dbReference>
<feature type="transmembrane region" description="Helical" evidence="7">
    <location>
        <begin position="271"/>
        <end position="291"/>
    </location>
</feature>
<keyword evidence="6 7" id="KW-0472">Membrane</keyword>
<keyword evidence="2" id="KW-0813">Transport</keyword>
<comment type="subcellular location">
    <subcellularLocation>
        <location evidence="1">Cell membrane</location>
        <topology evidence="1">Multi-pass membrane protein</topology>
    </subcellularLocation>
</comment>
<feature type="transmembrane region" description="Helical" evidence="7">
    <location>
        <begin position="154"/>
        <end position="175"/>
    </location>
</feature>
<dbReference type="PANTHER" id="PTHR43005">
    <property type="entry name" value="BLR7065 PROTEIN"/>
    <property type="match status" value="1"/>
</dbReference>
<dbReference type="PROSITE" id="PS50928">
    <property type="entry name" value="ABC_TM1"/>
    <property type="match status" value="1"/>
</dbReference>
<evidence type="ECO:0000256" key="7">
    <source>
        <dbReference type="SAM" id="Phobius"/>
    </source>
</evidence>
<evidence type="ECO:0000256" key="5">
    <source>
        <dbReference type="ARBA" id="ARBA00022989"/>
    </source>
</evidence>
<dbReference type="Pfam" id="PF00528">
    <property type="entry name" value="BPD_transp_1"/>
    <property type="match status" value="1"/>
</dbReference>
<feature type="domain" description="ABC transmembrane type-1" evidence="8">
    <location>
        <begin position="77"/>
        <end position="289"/>
    </location>
</feature>
<organism evidence="9">
    <name type="scientific">marine metagenome</name>
    <dbReference type="NCBI Taxonomy" id="408172"/>
    <lineage>
        <taxon>unclassified sequences</taxon>
        <taxon>metagenomes</taxon>
        <taxon>ecological metagenomes</taxon>
    </lineage>
</organism>